<comment type="caution">
    <text evidence="1">The sequence shown here is derived from an EMBL/GenBank/DDBJ whole genome shotgun (WGS) entry which is preliminary data.</text>
</comment>
<dbReference type="EMBL" id="CM037616">
    <property type="protein sequence ID" value="KAH7991161.1"/>
    <property type="molecule type" value="Genomic_DNA"/>
</dbReference>
<sequence>MSTHNYAQQGCSVVNCSCIDLWPGLDGLQGSLPLDSLFLPLHEESPLGNKLSCAEMPPGVLVSVSGVYLYGDAIHYCARITSPVWLGSSNSSQFNSPIQE</sequence>
<gene>
    <name evidence="1" type="ORF">K3G42_002327</name>
</gene>
<evidence type="ECO:0000313" key="1">
    <source>
        <dbReference type="EMBL" id="KAH7991161.1"/>
    </source>
</evidence>
<protein>
    <submittedName>
        <fullName evidence="1">Uncharacterized protein</fullName>
    </submittedName>
</protein>
<reference evidence="1" key="1">
    <citation type="submission" date="2021-08" db="EMBL/GenBank/DDBJ databases">
        <title>The first chromosome-level gecko genome reveals the dynamic sex chromosomes of Neotropical dwarf geckos (Sphaerodactylidae: Sphaerodactylus).</title>
        <authorList>
            <person name="Pinto B.J."/>
            <person name="Keating S.E."/>
            <person name="Gamble T."/>
        </authorList>
    </citation>
    <scope>NUCLEOTIDE SEQUENCE</scope>
    <source>
        <strain evidence="1">TG3544</strain>
    </source>
</reference>
<name>A0ACB8EFB2_9SAUR</name>
<proteinExistence type="predicted"/>
<organism evidence="1 2">
    <name type="scientific">Sphaerodactylus townsendi</name>
    <dbReference type="NCBI Taxonomy" id="933632"/>
    <lineage>
        <taxon>Eukaryota</taxon>
        <taxon>Metazoa</taxon>
        <taxon>Chordata</taxon>
        <taxon>Craniata</taxon>
        <taxon>Vertebrata</taxon>
        <taxon>Euteleostomi</taxon>
        <taxon>Lepidosauria</taxon>
        <taxon>Squamata</taxon>
        <taxon>Bifurcata</taxon>
        <taxon>Gekkota</taxon>
        <taxon>Sphaerodactylidae</taxon>
        <taxon>Sphaerodactylus</taxon>
    </lineage>
</organism>
<evidence type="ECO:0000313" key="2">
    <source>
        <dbReference type="Proteomes" id="UP000827872"/>
    </source>
</evidence>
<keyword evidence="2" id="KW-1185">Reference proteome</keyword>
<accession>A0ACB8EFB2</accession>
<dbReference type="Proteomes" id="UP000827872">
    <property type="component" value="Linkage Group LG03"/>
</dbReference>